<comment type="cofactor">
    <cofactor evidence="11">
        <name>a divalent metal cation</name>
        <dbReference type="ChEBI" id="CHEBI:60240"/>
    </cofactor>
</comment>
<dbReference type="InterPro" id="IPR000305">
    <property type="entry name" value="GIY-YIG_endonuc"/>
</dbReference>
<dbReference type="HAMAP" id="MF_03100">
    <property type="entry name" value="Endonuc_su_Slx1"/>
    <property type="match status" value="1"/>
</dbReference>
<comment type="subcellular location">
    <subcellularLocation>
        <location evidence="11">Nucleus</location>
    </subcellularLocation>
</comment>
<evidence type="ECO:0000256" key="6">
    <source>
        <dbReference type="ARBA" id="ARBA00022801"/>
    </source>
</evidence>
<evidence type="ECO:0000256" key="5">
    <source>
        <dbReference type="ARBA" id="ARBA00022771"/>
    </source>
</evidence>
<feature type="region of interest" description="Disordered" evidence="12">
    <location>
        <begin position="100"/>
        <end position="120"/>
    </location>
</feature>
<dbReference type="Gene3D" id="3.30.40.10">
    <property type="entry name" value="Zinc/RING finger domain, C3HC4 (zinc finger)"/>
    <property type="match status" value="1"/>
</dbReference>
<evidence type="ECO:0000313" key="14">
    <source>
        <dbReference type="EMBL" id="KIW57788.1"/>
    </source>
</evidence>
<dbReference type="GeneID" id="25324255"/>
<name>A0A0D2EQ64_9EURO</name>
<keyword evidence="4 11" id="KW-0227">DNA damage</keyword>
<evidence type="ECO:0000313" key="15">
    <source>
        <dbReference type="Proteomes" id="UP000054342"/>
    </source>
</evidence>
<dbReference type="SMART" id="SM00249">
    <property type="entry name" value="PHD"/>
    <property type="match status" value="1"/>
</dbReference>
<dbReference type="PANTHER" id="PTHR20208:SF10">
    <property type="entry name" value="STRUCTURE-SPECIFIC ENDONUCLEASE SUBUNIT SLX1"/>
    <property type="match status" value="1"/>
</dbReference>
<dbReference type="GO" id="GO:0008821">
    <property type="term" value="F:crossover junction DNA endonuclease activity"/>
    <property type="evidence" value="ECO:0007669"/>
    <property type="project" value="TreeGrafter"/>
</dbReference>
<dbReference type="InterPro" id="IPR035901">
    <property type="entry name" value="GIY-YIG_endonuc_sf"/>
</dbReference>
<dbReference type="InterPro" id="IPR001965">
    <property type="entry name" value="Znf_PHD"/>
</dbReference>
<dbReference type="AlphaFoldDB" id="A0A0D2EQ64"/>
<keyword evidence="7" id="KW-0862">Zinc</keyword>
<dbReference type="GO" id="GO:0033557">
    <property type="term" value="C:Slx1-Slx4 complex"/>
    <property type="evidence" value="ECO:0007669"/>
    <property type="project" value="UniProtKB-UniRule"/>
</dbReference>
<evidence type="ECO:0000256" key="10">
    <source>
        <dbReference type="ARBA" id="ARBA00023242"/>
    </source>
</evidence>
<evidence type="ECO:0000256" key="7">
    <source>
        <dbReference type="ARBA" id="ARBA00022833"/>
    </source>
</evidence>
<comment type="similarity">
    <text evidence="11">Belongs to the SLX1 family.</text>
</comment>
<dbReference type="EMBL" id="KN847318">
    <property type="protein sequence ID" value="KIW57788.1"/>
    <property type="molecule type" value="Genomic_DNA"/>
</dbReference>
<evidence type="ECO:0000256" key="4">
    <source>
        <dbReference type="ARBA" id="ARBA00022763"/>
    </source>
</evidence>
<dbReference type="Gene3D" id="3.40.1440.10">
    <property type="entry name" value="GIY-YIG endonuclease"/>
    <property type="match status" value="1"/>
</dbReference>
<feature type="compositionally biased region" description="Basic residues" evidence="12">
    <location>
        <begin position="103"/>
        <end position="116"/>
    </location>
</feature>
<dbReference type="Pfam" id="PF01541">
    <property type="entry name" value="GIY-YIG"/>
    <property type="match status" value="1"/>
</dbReference>
<evidence type="ECO:0000259" key="13">
    <source>
        <dbReference type="PROSITE" id="PS50164"/>
    </source>
</evidence>
<keyword evidence="1 11" id="KW-0540">Nuclease</keyword>
<organism evidence="14 15">
    <name type="scientific">Exophiala xenobiotica</name>
    <dbReference type="NCBI Taxonomy" id="348802"/>
    <lineage>
        <taxon>Eukaryota</taxon>
        <taxon>Fungi</taxon>
        <taxon>Dikarya</taxon>
        <taxon>Ascomycota</taxon>
        <taxon>Pezizomycotina</taxon>
        <taxon>Eurotiomycetes</taxon>
        <taxon>Chaetothyriomycetidae</taxon>
        <taxon>Chaetothyriales</taxon>
        <taxon>Herpotrichiellaceae</taxon>
        <taxon>Exophiala</taxon>
    </lineage>
</organism>
<keyword evidence="9 11" id="KW-0234">DNA repair</keyword>
<keyword evidence="8 11" id="KW-0233">DNA recombination</keyword>
<accession>A0A0D2EQ64</accession>
<comment type="subunit">
    <text evidence="11">Forms a heterodimer with SLX4.</text>
</comment>
<evidence type="ECO:0000256" key="12">
    <source>
        <dbReference type="SAM" id="MobiDB-lite"/>
    </source>
</evidence>
<dbReference type="Pfam" id="PF21202">
    <property type="entry name" value="SLX1_C"/>
    <property type="match status" value="1"/>
</dbReference>
<reference evidence="14 15" key="1">
    <citation type="submission" date="2015-01" db="EMBL/GenBank/DDBJ databases">
        <title>The Genome Sequence of Exophiala xenobiotica CBS118157.</title>
        <authorList>
            <consortium name="The Broad Institute Genomics Platform"/>
            <person name="Cuomo C."/>
            <person name="de Hoog S."/>
            <person name="Gorbushina A."/>
            <person name="Stielow B."/>
            <person name="Teixiera M."/>
            <person name="Abouelleil A."/>
            <person name="Chapman S.B."/>
            <person name="Priest M."/>
            <person name="Young S.K."/>
            <person name="Wortman J."/>
            <person name="Nusbaum C."/>
            <person name="Birren B."/>
        </authorList>
    </citation>
    <scope>NUCLEOTIDE SEQUENCE [LARGE SCALE GENOMIC DNA]</scope>
    <source>
        <strain evidence="14 15">CBS 118157</strain>
    </source>
</reference>
<keyword evidence="2" id="KW-0479">Metal-binding</keyword>
<comment type="function">
    <text evidence="11">Catalytic subunit of the SLX1-SLX4 structure-specific endonuclease that resolves DNA secondary structures generated during DNA repair and recombination. Has endonuclease activity towards branched DNA substrates, introducing single-strand cuts in duplex DNA close to junctions with ss-DNA.</text>
</comment>
<dbReference type="GO" id="GO:0008270">
    <property type="term" value="F:zinc ion binding"/>
    <property type="evidence" value="ECO:0007669"/>
    <property type="project" value="UniProtKB-KW"/>
</dbReference>
<evidence type="ECO:0000256" key="11">
    <source>
        <dbReference type="HAMAP-Rule" id="MF_03100"/>
    </source>
</evidence>
<dbReference type="InterPro" id="IPR048749">
    <property type="entry name" value="SLX1_C"/>
</dbReference>
<proteinExistence type="inferred from homology"/>
<dbReference type="OrthoDB" id="24645at2759"/>
<dbReference type="PROSITE" id="PS50164">
    <property type="entry name" value="GIY_YIG"/>
    <property type="match status" value="1"/>
</dbReference>
<dbReference type="CDD" id="cd10455">
    <property type="entry name" value="GIY-YIG_SLX1"/>
    <property type="match status" value="1"/>
</dbReference>
<dbReference type="InterPro" id="IPR013083">
    <property type="entry name" value="Znf_RING/FYVE/PHD"/>
</dbReference>
<dbReference type="PANTHER" id="PTHR20208">
    <property type="entry name" value="STRUCTURE-SPECIFIC ENDONUCLEASE SUBUNIT SLX1"/>
    <property type="match status" value="1"/>
</dbReference>
<dbReference type="FunFam" id="3.40.1440.10:FF:000006">
    <property type="entry name" value="Structure-specific endonuclease subunit SLX1"/>
    <property type="match status" value="1"/>
</dbReference>
<keyword evidence="5" id="KW-0863">Zinc-finger</keyword>
<dbReference type="Proteomes" id="UP000054342">
    <property type="component" value="Unassembled WGS sequence"/>
</dbReference>
<evidence type="ECO:0000256" key="3">
    <source>
        <dbReference type="ARBA" id="ARBA00022759"/>
    </source>
</evidence>
<keyword evidence="6 11" id="KW-0378">Hydrolase</keyword>
<protein>
    <recommendedName>
        <fullName evidence="13">GIY-YIG domain-containing protein</fullName>
    </recommendedName>
</protein>
<keyword evidence="10 11" id="KW-0539">Nucleus</keyword>
<dbReference type="InterPro" id="IPR027520">
    <property type="entry name" value="Slx1"/>
</dbReference>
<keyword evidence="15" id="KW-1185">Reference proteome</keyword>
<dbReference type="SUPFAM" id="SSF57903">
    <property type="entry name" value="FYVE/PHD zinc finger"/>
    <property type="match status" value="1"/>
</dbReference>
<dbReference type="HOGENOM" id="CLU_030739_1_0_1"/>
<dbReference type="GO" id="GO:0000724">
    <property type="term" value="P:double-strand break repair via homologous recombination"/>
    <property type="evidence" value="ECO:0007669"/>
    <property type="project" value="TreeGrafter"/>
</dbReference>
<sequence length="406" mass="45616">MDIKPIPAFYCCYLLRSTVRHASVYVGSSPDPARRLGQHNGRVQGGAVRTSRATLRPWEVTCIVAGFPSNIAALQFEWAWQNSHLTRHITPNDRISFATTRTKTSRSGKTTKRPGRPRTSLMDKLSNLHLLLRASYFSKWPLEVRFFNQDAYRSWETWCERVDTNISPDIKVHFDPSQTQPHQDQDEFTSAQPLQKRRKADLIGKGGVDGVDPTYARLRGVFEKSQFLLDEDDEQKCTVCHSGIDLKKGLFVICHTDHCRSISHVTCLAETSLKQLGSASLVPRTGYCPSCKLEHSWQDLMQQVTLRMRGVKEIKRLLGKKGKGTAATAAEILEAESEESEAEEEVLTAQEVVDEELGDDQDCDDAASIASTDSYISRASDFEAGEKPVVSQPRLEIVIEDSEDER</sequence>
<keyword evidence="3 11" id="KW-0255">Endonuclease</keyword>
<evidence type="ECO:0000256" key="1">
    <source>
        <dbReference type="ARBA" id="ARBA00022722"/>
    </source>
</evidence>
<evidence type="ECO:0000256" key="2">
    <source>
        <dbReference type="ARBA" id="ARBA00022723"/>
    </source>
</evidence>
<dbReference type="InterPro" id="IPR050381">
    <property type="entry name" value="SLX1_endonuclease"/>
</dbReference>
<dbReference type="InterPro" id="IPR011011">
    <property type="entry name" value="Znf_FYVE_PHD"/>
</dbReference>
<dbReference type="RefSeq" id="XP_013318372.1">
    <property type="nucleotide sequence ID" value="XM_013462918.1"/>
</dbReference>
<feature type="domain" description="GIY-YIG" evidence="13">
    <location>
        <begin position="8"/>
        <end position="90"/>
    </location>
</feature>
<comment type="caution">
    <text evidence="11">Lacks conserved residue(s) required for the propagation of feature annotation.</text>
</comment>
<evidence type="ECO:0000256" key="9">
    <source>
        <dbReference type="ARBA" id="ARBA00023204"/>
    </source>
</evidence>
<gene>
    <name evidence="14" type="ORF">PV05_02347</name>
</gene>
<dbReference type="GO" id="GO:0017108">
    <property type="term" value="F:5'-flap endonuclease activity"/>
    <property type="evidence" value="ECO:0007669"/>
    <property type="project" value="InterPro"/>
</dbReference>
<dbReference type="STRING" id="348802.A0A0D2EQ64"/>
<evidence type="ECO:0000256" key="8">
    <source>
        <dbReference type="ARBA" id="ARBA00023172"/>
    </source>
</evidence>